<dbReference type="InterPro" id="IPR000415">
    <property type="entry name" value="Nitroreductase-like"/>
</dbReference>
<dbReference type="RefSeq" id="WP_148068727.1">
    <property type="nucleotide sequence ID" value="NZ_VRZA01000004.1"/>
</dbReference>
<organism evidence="7 8">
    <name type="scientific">Parahaliea maris</name>
    <dbReference type="NCBI Taxonomy" id="2716870"/>
    <lineage>
        <taxon>Bacteria</taxon>
        <taxon>Pseudomonadati</taxon>
        <taxon>Pseudomonadota</taxon>
        <taxon>Gammaproteobacteria</taxon>
        <taxon>Cellvibrionales</taxon>
        <taxon>Halieaceae</taxon>
        <taxon>Parahaliea</taxon>
    </lineage>
</organism>
<dbReference type="PANTHER" id="PTHR43673">
    <property type="entry name" value="NAD(P)H NITROREDUCTASE YDGI-RELATED"/>
    <property type="match status" value="1"/>
</dbReference>
<keyword evidence="4" id="KW-0288">FMN</keyword>
<feature type="domain" description="Nitroreductase" evidence="6">
    <location>
        <begin position="13"/>
        <end position="199"/>
    </location>
</feature>
<dbReference type="Pfam" id="PF00881">
    <property type="entry name" value="Nitroreductase"/>
    <property type="match status" value="1"/>
</dbReference>
<keyword evidence="8" id="KW-1185">Reference proteome</keyword>
<evidence type="ECO:0000313" key="7">
    <source>
        <dbReference type="EMBL" id="TXS92723.1"/>
    </source>
</evidence>
<dbReference type="InterPro" id="IPR029479">
    <property type="entry name" value="Nitroreductase"/>
</dbReference>
<dbReference type="Proteomes" id="UP000321039">
    <property type="component" value="Unassembled WGS sequence"/>
</dbReference>
<dbReference type="CDD" id="cd02136">
    <property type="entry name" value="PnbA_NfnB-like"/>
    <property type="match status" value="1"/>
</dbReference>
<dbReference type="SUPFAM" id="SSF55469">
    <property type="entry name" value="FMN-dependent nitroreductase-like"/>
    <property type="match status" value="1"/>
</dbReference>
<gene>
    <name evidence="7" type="ORF">FV139_12140</name>
</gene>
<keyword evidence="3" id="KW-0285">Flavoprotein</keyword>
<dbReference type="GO" id="GO:0016491">
    <property type="term" value="F:oxidoreductase activity"/>
    <property type="evidence" value="ECO:0007669"/>
    <property type="project" value="UniProtKB-KW"/>
</dbReference>
<comment type="cofactor">
    <cofactor evidence="1">
        <name>FMN</name>
        <dbReference type="ChEBI" id="CHEBI:58210"/>
    </cofactor>
</comment>
<evidence type="ECO:0000259" key="6">
    <source>
        <dbReference type="Pfam" id="PF00881"/>
    </source>
</evidence>
<reference evidence="7 8" key="1">
    <citation type="submission" date="2019-08" db="EMBL/GenBank/DDBJ databases">
        <title>Parahaliea maris sp. nov., isolated from the surface seawater.</title>
        <authorList>
            <person name="Liu Y."/>
        </authorList>
    </citation>
    <scope>NUCLEOTIDE SEQUENCE [LARGE SCALE GENOMIC DNA]</scope>
    <source>
        <strain evidence="7 8">HSLHS9</strain>
    </source>
</reference>
<proteinExistence type="inferred from homology"/>
<dbReference type="AlphaFoldDB" id="A0A5C8ZW13"/>
<dbReference type="PANTHER" id="PTHR43673:SF2">
    <property type="entry name" value="NITROREDUCTASE"/>
    <property type="match status" value="1"/>
</dbReference>
<evidence type="ECO:0000256" key="4">
    <source>
        <dbReference type="ARBA" id="ARBA00022643"/>
    </source>
</evidence>
<comment type="similarity">
    <text evidence="2">Belongs to the nitroreductase family.</text>
</comment>
<dbReference type="Gene3D" id="3.40.109.10">
    <property type="entry name" value="NADH Oxidase"/>
    <property type="match status" value="1"/>
</dbReference>
<sequence>MSQQASVFSAVAAERRSLRAFLPQPVDQATLEAIFVDAAQAPSNCNTQPWQVHVASGSVLEELRRLLPEKFLAGEFSMDFPYDGTYEGVYKDRQYGAAKALYDSLGISREDKARRQEAFMRNFTFFDAPHVAFLFLPEPFGLREAADLGMFAQTLMLAMTARGLGSCPQTALSFLANPVRETLGIEGTNKLLFGISFGYPDPEDAVNSCRTERAPLTDFVRFHGGQA</sequence>
<protein>
    <submittedName>
        <fullName evidence="7">Nitroreductase</fullName>
    </submittedName>
</protein>
<evidence type="ECO:0000256" key="2">
    <source>
        <dbReference type="ARBA" id="ARBA00007118"/>
    </source>
</evidence>
<evidence type="ECO:0000313" key="8">
    <source>
        <dbReference type="Proteomes" id="UP000321039"/>
    </source>
</evidence>
<evidence type="ECO:0000256" key="5">
    <source>
        <dbReference type="ARBA" id="ARBA00023002"/>
    </source>
</evidence>
<dbReference type="EMBL" id="VRZA01000004">
    <property type="protein sequence ID" value="TXS92723.1"/>
    <property type="molecule type" value="Genomic_DNA"/>
</dbReference>
<accession>A0A5C8ZW13</accession>
<evidence type="ECO:0000256" key="1">
    <source>
        <dbReference type="ARBA" id="ARBA00001917"/>
    </source>
</evidence>
<keyword evidence="5" id="KW-0560">Oxidoreductase</keyword>
<name>A0A5C8ZW13_9GAMM</name>
<evidence type="ECO:0000256" key="3">
    <source>
        <dbReference type="ARBA" id="ARBA00022630"/>
    </source>
</evidence>
<comment type="caution">
    <text evidence="7">The sequence shown here is derived from an EMBL/GenBank/DDBJ whole genome shotgun (WGS) entry which is preliminary data.</text>
</comment>